<evidence type="ECO:0000256" key="1">
    <source>
        <dbReference type="SAM" id="SignalP"/>
    </source>
</evidence>
<dbReference type="Proteomes" id="UP001205603">
    <property type="component" value="Unassembled WGS sequence"/>
</dbReference>
<keyword evidence="1" id="KW-0732">Signal</keyword>
<dbReference type="PANTHER" id="PTHR47197">
    <property type="entry name" value="PROTEIN NIRF"/>
    <property type="match status" value="1"/>
</dbReference>
<feature type="chain" id="PRO_5045130920" description="PQQ-dependent catabolism-associated beta-propeller protein" evidence="1">
    <location>
        <begin position="24"/>
        <end position="350"/>
    </location>
</feature>
<keyword evidence="3" id="KW-1185">Reference proteome</keyword>
<dbReference type="InterPro" id="IPR015943">
    <property type="entry name" value="WD40/YVTN_repeat-like_dom_sf"/>
</dbReference>
<evidence type="ECO:0000313" key="3">
    <source>
        <dbReference type="Proteomes" id="UP001205603"/>
    </source>
</evidence>
<dbReference type="SUPFAM" id="SSF51004">
    <property type="entry name" value="C-terminal (heme d1) domain of cytochrome cd1-nitrite reductase"/>
    <property type="match status" value="1"/>
</dbReference>
<gene>
    <name evidence="2" type="ORF">NMU02_09590</name>
</gene>
<dbReference type="Pfam" id="PF16819">
    <property type="entry name" value="DUF5074"/>
    <property type="match status" value="1"/>
</dbReference>
<proteinExistence type="predicted"/>
<dbReference type="PANTHER" id="PTHR47197:SF3">
    <property type="entry name" value="DIHYDRO-HEME D1 DEHYDROGENASE"/>
    <property type="match status" value="1"/>
</dbReference>
<reference evidence="2 3" key="1">
    <citation type="submission" date="2022-07" db="EMBL/GenBank/DDBJ databases">
        <title>Fecal culturing of patients with breast cancer.</title>
        <authorList>
            <person name="Teng N.M.Y."/>
            <person name="Kiu R."/>
            <person name="Evans R."/>
            <person name="Baker D.J."/>
            <person name="Zenner C."/>
            <person name="Robinson S.D."/>
            <person name="Hall L.J."/>
        </authorList>
    </citation>
    <scope>NUCLEOTIDE SEQUENCE [LARGE SCALE GENOMIC DNA]</scope>
    <source>
        <strain evidence="2 3">LH1063</strain>
    </source>
</reference>
<protein>
    <recommendedName>
        <fullName evidence="4">PQQ-dependent catabolism-associated beta-propeller protein</fullName>
    </recommendedName>
</protein>
<dbReference type="RefSeq" id="WP_255027635.1">
    <property type="nucleotide sequence ID" value="NZ_JANDHW010000008.1"/>
</dbReference>
<evidence type="ECO:0000313" key="2">
    <source>
        <dbReference type="EMBL" id="MCP9612344.1"/>
    </source>
</evidence>
<dbReference type="EMBL" id="JANDHW010000008">
    <property type="protein sequence ID" value="MCP9612344.1"/>
    <property type="molecule type" value="Genomic_DNA"/>
</dbReference>
<dbReference type="InterPro" id="IPR031815">
    <property type="entry name" value="DUF5074"/>
</dbReference>
<dbReference type="Gene3D" id="2.130.10.10">
    <property type="entry name" value="YVTN repeat-like/Quinoprotein amine dehydrogenase"/>
    <property type="match status" value="1"/>
</dbReference>
<accession>A0ABT1MIZ2</accession>
<comment type="caution">
    <text evidence="2">The sequence shown here is derived from an EMBL/GenBank/DDBJ whole genome shotgun (WGS) entry which is preliminary data.</text>
</comment>
<name>A0ABT1MIZ2_9BACT</name>
<dbReference type="InterPro" id="IPR051200">
    <property type="entry name" value="Host-pathogen_enzymatic-act"/>
</dbReference>
<feature type="signal peptide" evidence="1">
    <location>
        <begin position="1"/>
        <end position="23"/>
    </location>
</feature>
<sequence length="350" mass="38714">MKKNRLSLLFFYLTLTFAFTSCSDDEPKPEPSEKPFAGIYVLNTGSYPANNSNLFFYNSNTQIATKDIFNAVNNQALGKTGNNMIVYGSKMYIAMTDQNAIYVTDRKSKLLKTIETLEKPRYFTSDNGKVYVSSFTGVVACIDTTEMQIKKEIPVGKYPEQIVISNNKLYVANSDYTYDQSQKTVSVVDLTNDTENKIEVAVNPAYLAKNSAGNIYVLALGNFYANIPAALYKIDASNNVTPMNITATEMTICNDKLYLLNTVYDETGSSSTITVFDTRTDAVIPNAFIKDYSVFSSSPYKLSADEVSGDIYITSQGTEGGEVYIFDSNGNLKKKMSTGGDYPVCTVNVR</sequence>
<evidence type="ECO:0008006" key="4">
    <source>
        <dbReference type="Google" id="ProtNLM"/>
    </source>
</evidence>
<dbReference type="InterPro" id="IPR011048">
    <property type="entry name" value="Haem_d1_sf"/>
</dbReference>
<dbReference type="PROSITE" id="PS51257">
    <property type="entry name" value="PROKAR_LIPOPROTEIN"/>
    <property type="match status" value="1"/>
</dbReference>
<organism evidence="2 3">
    <name type="scientific">Coprobacter tertius</name>
    <dbReference type="NCBI Taxonomy" id="2944915"/>
    <lineage>
        <taxon>Bacteria</taxon>
        <taxon>Pseudomonadati</taxon>
        <taxon>Bacteroidota</taxon>
        <taxon>Bacteroidia</taxon>
        <taxon>Bacteroidales</taxon>
        <taxon>Barnesiellaceae</taxon>
        <taxon>Coprobacter</taxon>
    </lineage>
</organism>